<dbReference type="EMBL" id="JACIEN010000007">
    <property type="protein sequence ID" value="MBB4019511.1"/>
    <property type="molecule type" value="Genomic_DNA"/>
</dbReference>
<dbReference type="GO" id="GO:0022857">
    <property type="term" value="F:transmembrane transporter activity"/>
    <property type="evidence" value="ECO:0007669"/>
    <property type="project" value="UniProtKB-UniRule"/>
</dbReference>
<dbReference type="GO" id="GO:0005886">
    <property type="term" value="C:plasma membrane"/>
    <property type="evidence" value="ECO:0007669"/>
    <property type="project" value="UniProtKB-SubCell"/>
</dbReference>
<dbReference type="AlphaFoldDB" id="A0A840C103"/>
<organism evidence="11 12">
    <name type="scientific">Chelatococcus caeni</name>
    <dbReference type="NCBI Taxonomy" id="1348468"/>
    <lineage>
        <taxon>Bacteria</taxon>
        <taxon>Pseudomonadati</taxon>
        <taxon>Pseudomonadota</taxon>
        <taxon>Alphaproteobacteria</taxon>
        <taxon>Hyphomicrobiales</taxon>
        <taxon>Chelatococcaceae</taxon>
        <taxon>Chelatococcus</taxon>
    </lineage>
</organism>
<dbReference type="PANTHER" id="PTHR35011">
    <property type="entry name" value="2,3-DIKETO-L-GULONATE TRAP TRANSPORTER SMALL PERMEASE PROTEIN YIAM"/>
    <property type="match status" value="1"/>
</dbReference>
<evidence type="ECO:0000256" key="6">
    <source>
        <dbReference type="ARBA" id="ARBA00022989"/>
    </source>
</evidence>
<comment type="similarity">
    <text evidence="8 9">Belongs to the TRAP transporter small permease family.</text>
</comment>
<evidence type="ECO:0000256" key="2">
    <source>
        <dbReference type="ARBA" id="ARBA00022448"/>
    </source>
</evidence>
<feature type="transmembrane region" description="Helical" evidence="9">
    <location>
        <begin position="130"/>
        <end position="152"/>
    </location>
</feature>
<comment type="subcellular location">
    <subcellularLocation>
        <location evidence="1 9">Cell inner membrane</location>
        <topology evidence="1 9">Multi-pass membrane protein</topology>
    </subcellularLocation>
</comment>
<keyword evidence="5 9" id="KW-0812">Transmembrane</keyword>
<evidence type="ECO:0000256" key="8">
    <source>
        <dbReference type="ARBA" id="ARBA00038436"/>
    </source>
</evidence>
<evidence type="ECO:0000256" key="9">
    <source>
        <dbReference type="RuleBase" id="RU369079"/>
    </source>
</evidence>
<evidence type="ECO:0000259" key="10">
    <source>
        <dbReference type="Pfam" id="PF04290"/>
    </source>
</evidence>
<gene>
    <name evidence="11" type="ORF">GGR16_004562</name>
</gene>
<dbReference type="GO" id="GO:0015740">
    <property type="term" value="P:C4-dicarboxylate transport"/>
    <property type="evidence" value="ECO:0007669"/>
    <property type="project" value="TreeGrafter"/>
</dbReference>
<dbReference type="InterPro" id="IPR055348">
    <property type="entry name" value="DctQ"/>
</dbReference>
<evidence type="ECO:0000256" key="4">
    <source>
        <dbReference type="ARBA" id="ARBA00022519"/>
    </source>
</evidence>
<keyword evidence="7 9" id="KW-0472">Membrane</keyword>
<dbReference type="RefSeq" id="WP_183318304.1">
    <property type="nucleotide sequence ID" value="NZ_JACIEN010000007.1"/>
</dbReference>
<accession>A0A840C103</accession>
<keyword evidence="3" id="KW-1003">Cell membrane</keyword>
<dbReference type="Proteomes" id="UP000577362">
    <property type="component" value="Unassembled WGS sequence"/>
</dbReference>
<dbReference type="PANTHER" id="PTHR35011:SF11">
    <property type="entry name" value="TRAP TRANSPORTER SMALL PERMEASE PROTEIN"/>
    <property type="match status" value="1"/>
</dbReference>
<evidence type="ECO:0000256" key="5">
    <source>
        <dbReference type="ARBA" id="ARBA00022692"/>
    </source>
</evidence>
<comment type="function">
    <text evidence="9">Part of the tripartite ATP-independent periplasmic (TRAP) transport system.</text>
</comment>
<evidence type="ECO:0000313" key="11">
    <source>
        <dbReference type="EMBL" id="MBB4019511.1"/>
    </source>
</evidence>
<feature type="transmembrane region" description="Helical" evidence="9">
    <location>
        <begin position="52"/>
        <end position="71"/>
    </location>
</feature>
<keyword evidence="4 9" id="KW-0997">Cell inner membrane</keyword>
<sequence>MHKIDWLLDAVDRLMEMVCHLLLVGIIAVTALQVVLRFLFNSPTSWSEEVALLMLVWFGMIAIAIGIRRHGHIAITTLRDRLPLPLARSVDFLAEALLVLFSLVLLWQSFALIRLAGVQVMPATGLSRAWLYYPVLVGGALMSVNGLFNLAAGRVAPRRPELAEQELPGHE</sequence>
<feature type="transmembrane region" description="Helical" evidence="9">
    <location>
        <begin position="21"/>
        <end position="40"/>
    </location>
</feature>
<evidence type="ECO:0000256" key="3">
    <source>
        <dbReference type="ARBA" id="ARBA00022475"/>
    </source>
</evidence>
<evidence type="ECO:0000256" key="1">
    <source>
        <dbReference type="ARBA" id="ARBA00004429"/>
    </source>
</evidence>
<comment type="caution">
    <text evidence="11">The sequence shown here is derived from an EMBL/GenBank/DDBJ whole genome shotgun (WGS) entry which is preliminary data.</text>
</comment>
<keyword evidence="2 9" id="KW-0813">Transport</keyword>
<feature type="transmembrane region" description="Helical" evidence="9">
    <location>
        <begin position="92"/>
        <end position="110"/>
    </location>
</feature>
<protein>
    <recommendedName>
        <fullName evidence="9">TRAP transporter small permease protein</fullName>
    </recommendedName>
</protein>
<keyword evidence="12" id="KW-1185">Reference proteome</keyword>
<evidence type="ECO:0000256" key="7">
    <source>
        <dbReference type="ARBA" id="ARBA00023136"/>
    </source>
</evidence>
<proteinExistence type="inferred from homology"/>
<comment type="subunit">
    <text evidence="9">The complex comprises the extracytoplasmic solute receptor protein and the two transmembrane proteins.</text>
</comment>
<feature type="domain" description="Tripartite ATP-independent periplasmic transporters DctQ component" evidence="10">
    <location>
        <begin position="26"/>
        <end position="150"/>
    </location>
</feature>
<dbReference type="Pfam" id="PF04290">
    <property type="entry name" value="DctQ"/>
    <property type="match status" value="1"/>
</dbReference>
<name>A0A840C103_9HYPH</name>
<dbReference type="InterPro" id="IPR007387">
    <property type="entry name" value="TRAP_DctQ"/>
</dbReference>
<evidence type="ECO:0000313" key="12">
    <source>
        <dbReference type="Proteomes" id="UP000577362"/>
    </source>
</evidence>
<reference evidence="11 12" key="1">
    <citation type="submission" date="2020-08" db="EMBL/GenBank/DDBJ databases">
        <title>Genomic Encyclopedia of Type Strains, Phase IV (KMG-IV): sequencing the most valuable type-strain genomes for metagenomic binning, comparative biology and taxonomic classification.</title>
        <authorList>
            <person name="Goeker M."/>
        </authorList>
    </citation>
    <scope>NUCLEOTIDE SEQUENCE [LARGE SCALE GENOMIC DNA]</scope>
    <source>
        <strain evidence="11 12">DSM 103737</strain>
    </source>
</reference>
<keyword evidence="6 9" id="KW-1133">Transmembrane helix</keyword>